<evidence type="ECO:0000256" key="2">
    <source>
        <dbReference type="ARBA" id="ARBA00022737"/>
    </source>
</evidence>
<dbReference type="InterPro" id="IPR036873">
    <property type="entry name" value="Rhodanese-like_dom_sf"/>
</dbReference>
<dbReference type="PROSITE" id="PS50206">
    <property type="entry name" value="RHODANESE_3"/>
    <property type="match status" value="2"/>
</dbReference>
<dbReference type="Gene3D" id="3.40.250.10">
    <property type="entry name" value="Rhodanese-like domain"/>
    <property type="match status" value="2"/>
</dbReference>
<evidence type="ECO:0000313" key="4">
    <source>
        <dbReference type="EMBL" id="SVA03096.1"/>
    </source>
</evidence>
<keyword evidence="2" id="KW-0677">Repeat</keyword>
<dbReference type="SUPFAM" id="SSF52821">
    <property type="entry name" value="Rhodanese/Cell cycle control phosphatase"/>
    <property type="match status" value="2"/>
</dbReference>
<dbReference type="CDD" id="cd01449">
    <property type="entry name" value="TST_Repeat_2"/>
    <property type="match status" value="1"/>
</dbReference>
<evidence type="ECO:0000256" key="1">
    <source>
        <dbReference type="ARBA" id="ARBA00022679"/>
    </source>
</evidence>
<dbReference type="PANTHER" id="PTHR11364:SF27">
    <property type="entry name" value="SULFURTRANSFERASE"/>
    <property type="match status" value="1"/>
</dbReference>
<dbReference type="InterPro" id="IPR045078">
    <property type="entry name" value="TST/MPST-like"/>
</dbReference>
<dbReference type="AlphaFoldDB" id="A0A381SGJ7"/>
<dbReference type="EMBL" id="UINC01003072">
    <property type="protein sequence ID" value="SVA03096.1"/>
    <property type="molecule type" value="Genomic_DNA"/>
</dbReference>
<keyword evidence="1" id="KW-0808">Transferase</keyword>
<feature type="domain" description="Rhodanese" evidence="3">
    <location>
        <begin position="16"/>
        <end position="136"/>
    </location>
</feature>
<evidence type="ECO:0000259" key="3">
    <source>
        <dbReference type="PROSITE" id="PS50206"/>
    </source>
</evidence>
<dbReference type="InterPro" id="IPR001763">
    <property type="entry name" value="Rhodanese-like_dom"/>
</dbReference>
<dbReference type="SMART" id="SM00450">
    <property type="entry name" value="RHOD"/>
    <property type="match status" value="2"/>
</dbReference>
<name>A0A381SGJ7_9ZZZZ</name>
<protein>
    <recommendedName>
        <fullName evidence="3">Rhodanese domain-containing protein</fullName>
    </recommendedName>
</protein>
<feature type="domain" description="Rhodanese" evidence="3">
    <location>
        <begin position="166"/>
        <end position="279"/>
    </location>
</feature>
<sequence>MYSSLISPQITNEHLDHPDWRFFDCRFDLTQTEQQKTEFAASHLPGALYAHLNDELSAAHIPGKTGRHPLPEMGEVINRVSAWGINEDVQVVVYDNARGAYAARLWWMLRWLGHDAVAVMDGGWLRWSKEERPVTAELFVPETREFSAVPRQHWSVTAEDIQHDFDNPDVRVFDARSSDRFHGENETLDPVAGHIPGATCAPFLDNLDSDGNWKSKSELRRMYEKLLDGSSAEQSVTYCGSGVTACHNILAMFYAGLGNSRLYSGSWSDWITDPERPVVKRNFPPVDQLCT</sequence>
<reference evidence="4" key="1">
    <citation type="submission" date="2018-05" db="EMBL/GenBank/DDBJ databases">
        <authorList>
            <person name="Lanie J.A."/>
            <person name="Ng W.-L."/>
            <person name="Kazmierczak K.M."/>
            <person name="Andrzejewski T.M."/>
            <person name="Davidsen T.M."/>
            <person name="Wayne K.J."/>
            <person name="Tettelin H."/>
            <person name="Glass J.I."/>
            <person name="Rusch D."/>
            <person name="Podicherti R."/>
            <person name="Tsui H.-C.T."/>
            <person name="Winkler M.E."/>
        </authorList>
    </citation>
    <scope>NUCLEOTIDE SEQUENCE</scope>
</reference>
<gene>
    <name evidence="4" type="ORF">METZ01_LOCUS55950</name>
</gene>
<dbReference type="GO" id="GO:0004792">
    <property type="term" value="F:thiosulfate-cyanide sulfurtransferase activity"/>
    <property type="evidence" value="ECO:0007669"/>
    <property type="project" value="TreeGrafter"/>
</dbReference>
<dbReference type="PANTHER" id="PTHR11364">
    <property type="entry name" value="THIOSULFATE SULFERTANSFERASE"/>
    <property type="match status" value="1"/>
</dbReference>
<proteinExistence type="predicted"/>
<dbReference type="Pfam" id="PF00581">
    <property type="entry name" value="Rhodanese"/>
    <property type="match status" value="2"/>
</dbReference>
<accession>A0A381SGJ7</accession>
<organism evidence="4">
    <name type="scientific">marine metagenome</name>
    <dbReference type="NCBI Taxonomy" id="408172"/>
    <lineage>
        <taxon>unclassified sequences</taxon>
        <taxon>metagenomes</taxon>
        <taxon>ecological metagenomes</taxon>
    </lineage>
</organism>
<dbReference type="CDD" id="cd01448">
    <property type="entry name" value="TST_Repeat_1"/>
    <property type="match status" value="1"/>
</dbReference>